<proteinExistence type="predicted"/>
<name>M3DEX0_SPHMS</name>
<dbReference type="AlphaFoldDB" id="M3DEX0"/>
<feature type="compositionally biased region" description="Acidic residues" evidence="1">
    <location>
        <begin position="189"/>
        <end position="198"/>
    </location>
</feature>
<reference evidence="2 3" key="1">
    <citation type="journal article" date="2012" name="PLoS Pathog.">
        <title>Diverse lifestyles and strategies of plant pathogenesis encoded in the genomes of eighteen Dothideomycetes fungi.</title>
        <authorList>
            <person name="Ohm R.A."/>
            <person name="Feau N."/>
            <person name="Henrissat B."/>
            <person name="Schoch C.L."/>
            <person name="Horwitz B.A."/>
            <person name="Barry K.W."/>
            <person name="Condon B.J."/>
            <person name="Copeland A.C."/>
            <person name="Dhillon B."/>
            <person name="Glaser F."/>
            <person name="Hesse C.N."/>
            <person name="Kosti I."/>
            <person name="LaButti K."/>
            <person name="Lindquist E.A."/>
            <person name="Lucas S."/>
            <person name="Salamov A.A."/>
            <person name="Bradshaw R.E."/>
            <person name="Ciuffetti L."/>
            <person name="Hamelin R.C."/>
            <person name="Kema G.H.J."/>
            <person name="Lawrence C."/>
            <person name="Scott J.A."/>
            <person name="Spatafora J.W."/>
            <person name="Turgeon B.G."/>
            <person name="de Wit P.J.G.M."/>
            <person name="Zhong S."/>
            <person name="Goodwin S.B."/>
            <person name="Grigoriev I.V."/>
        </authorList>
    </citation>
    <scope>NUCLEOTIDE SEQUENCE [LARGE SCALE GENOMIC DNA]</scope>
    <source>
        <strain evidence="2 3">SO2202</strain>
    </source>
</reference>
<dbReference type="HOGENOM" id="CLU_1023660_0_0_1"/>
<dbReference type="RefSeq" id="XP_016764185.1">
    <property type="nucleotide sequence ID" value="XM_016901131.1"/>
</dbReference>
<feature type="compositionally biased region" description="Acidic residues" evidence="1">
    <location>
        <begin position="221"/>
        <end position="251"/>
    </location>
</feature>
<dbReference type="OMA" id="ICAVMEI"/>
<gene>
    <name evidence="2" type="ORF">SEPMUDRAFT_115120</name>
</gene>
<feature type="region of interest" description="Disordered" evidence="1">
    <location>
        <begin position="182"/>
        <end position="272"/>
    </location>
</feature>
<feature type="compositionally biased region" description="Basic and acidic residues" evidence="1">
    <location>
        <begin position="199"/>
        <end position="218"/>
    </location>
</feature>
<evidence type="ECO:0000313" key="2">
    <source>
        <dbReference type="EMBL" id="EMF16064.1"/>
    </source>
</evidence>
<dbReference type="eggNOG" id="ENOG502T8QZ">
    <property type="taxonomic scope" value="Eukaryota"/>
</dbReference>
<protein>
    <submittedName>
        <fullName evidence="2">Uncharacterized protein</fullName>
    </submittedName>
</protein>
<feature type="compositionally biased region" description="Basic and acidic residues" evidence="1">
    <location>
        <begin position="252"/>
        <end position="261"/>
    </location>
</feature>
<evidence type="ECO:0000256" key="1">
    <source>
        <dbReference type="SAM" id="MobiDB-lite"/>
    </source>
</evidence>
<evidence type="ECO:0000313" key="3">
    <source>
        <dbReference type="Proteomes" id="UP000016931"/>
    </source>
</evidence>
<accession>M3DEX0</accession>
<sequence length="272" mass="31183">MPRCYLEPTGDHDDEGLDAVRLWLTGFITADDDFFTNPPPRIEDLHSGLICAVMEIKVRLDPQLEYVVNTALEAQCSIELDPASFWSKRKFNVEALERIREPGIRALNRRLTMRHLEDARSEIGWVNHEIRRLEVHCDVASKLIGAKVRSSFSYRPTERVEGLKRALVPDVERDGLVLRKERGRKKGDESEDEDEDMLDHDVDADLDAERRERSRTPEPGETSEYDDYDLSEEGEVGEEDAAMSYEVEEDKENVSRGRADSVVHGSWGDLRI</sequence>
<keyword evidence="3" id="KW-1185">Reference proteome</keyword>
<dbReference type="EMBL" id="KB456261">
    <property type="protein sequence ID" value="EMF16064.1"/>
    <property type="molecule type" value="Genomic_DNA"/>
</dbReference>
<organism evidence="2 3">
    <name type="scientific">Sphaerulina musiva (strain SO2202)</name>
    <name type="common">Poplar stem canker fungus</name>
    <name type="synonym">Septoria musiva</name>
    <dbReference type="NCBI Taxonomy" id="692275"/>
    <lineage>
        <taxon>Eukaryota</taxon>
        <taxon>Fungi</taxon>
        <taxon>Dikarya</taxon>
        <taxon>Ascomycota</taxon>
        <taxon>Pezizomycotina</taxon>
        <taxon>Dothideomycetes</taxon>
        <taxon>Dothideomycetidae</taxon>
        <taxon>Mycosphaerellales</taxon>
        <taxon>Mycosphaerellaceae</taxon>
        <taxon>Sphaerulina</taxon>
    </lineage>
</organism>
<dbReference type="OrthoDB" id="3643542at2759"/>
<dbReference type="Proteomes" id="UP000016931">
    <property type="component" value="Unassembled WGS sequence"/>
</dbReference>
<dbReference type="GeneID" id="27898268"/>